<evidence type="ECO:0000313" key="8">
    <source>
        <dbReference type="EMBL" id="HGS87442.1"/>
    </source>
</evidence>
<dbReference type="CDD" id="cd02966">
    <property type="entry name" value="TlpA_like_family"/>
    <property type="match status" value="1"/>
</dbReference>
<dbReference type="GO" id="GO:0030313">
    <property type="term" value="C:cell envelope"/>
    <property type="evidence" value="ECO:0007669"/>
    <property type="project" value="UniProtKB-SubCell"/>
</dbReference>
<sequence>MVEERINNAERTNRQTLPRWVVGLVFAALIGFLVLIGLGLRRTQEGPIVIGQKVPYFELKTFDGEVYNTQQMQGKVIVVNFWASWCKPCEQEAFELEEAWQFYKPRGDVVFLGVDYVDTEPEAKAFIQQFGLTYPNGPDLRTRISQMFRIQGVPETYIIDREGRLAFVKKGPFLSVTEIRGAVDPLLP</sequence>
<evidence type="ECO:0000256" key="6">
    <source>
        <dbReference type="SAM" id="Phobius"/>
    </source>
</evidence>
<dbReference type="InterPro" id="IPR013766">
    <property type="entry name" value="Thioredoxin_domain"/>
</dbReference>
<feature type="transmembrane region" description="Helical" evidence="6">
    <location>
        <begin position="20"/>
        <end position="40"/>
    </location>
</feature>
<keyword evidence="6" id="KW-1133">Transmembrane helix</keyword>
<gene>
    <name evidence="8" type="ORF">ENT17_07465</name>
</gene>
<evidence type="ECO:0000256" key="2">
    <source>
        <dbReference type="ARBA" id="ARBA00022748"/>
    </source>
</evidence>
<evidence type="ECO:0000256" key="3">
    <source>
        <dbReference type="ARBA" id="ARBA00022968"/>
    </source>
</evidence>
<dbReference type="Gene3D" id="3.40.30.10">
    <property type="entry name" value="Glutaredoxin"/>
    <property type="match status" value="1"/>
</dbReference>
<proteinExistence type="predicted"/>
<dbReference type="Pfam" id="PF00578">
    <property type="entry name" value="AhpC-TSA"/>
    <property type="match status" value="1"/>
</dbReference>
<dbReference type="InterPro" id="IPR036249">
    <property type="entry name" value="Thioredoxin-like_sf"/>
</dbReference>
<evidence type="ECO:0000259" key="7">
    <source>
        <dbReference type="PROSITE" id="PS51352"/>
    </source>
</evidence>
<keyword evidence="6" id="KW-0472">Membrane</keyword>
<dbReference type="GO" id="GO:0016209">
    <property type="term" value="F:antioxidant activity"/>
    <property type="evidence" value="ECO:0007669"/>
    <property type="project" value="InterPro"/>
</dbReference>
<accession>A0A7C4KZR9</accession>
<keyword evidence="2" id="KW-0201">Cytochrome c-type biogenesis</keyword>
<dbReference type="PANTHER" id="PTHR42852:SF6">
    <property type="entry name" value="THIOL:DISULFIDE INTERCHANGE PROTEIN DSBE"/>
    <property type="match status" value="1"/>
</dbReference>
<keyword evidence="5" id="KW-0676">Redox-active center</keyword>
<dbReference type="PANTHER" id="PTHR42852">
    <property type="entry name" value="THIOL:DISULFIDE INTERCHANGE PROTEIN DSBE"/>
    <property type="match status" value="1"/>
</dbReference>
<keyword evidence="4" id="KW-1015">Disulfide bond</keyword>
<organism evidence="8">
    <name type="scientific">Bellilinea caldifistulae</name>
    <dbReference type="NCBI Taxonomy" id="360411"/>
    <lineage>
        <taxon>Bacteria</taxon>
        <taxon>Bacillati</taxon>
        <taxon>Chloroflexota</taxon>
        <taxon>Anaerolineae</taxon>
        <taxon>Anaerolineales</taxon>
        <taxon>Anaerolineaceae</taxon>
        <taxon>Bellilinea</taxon>
    </lineage>
</organism>
<dbReference type="GO" id="GO:0017004">
    <property type="term" value="P:cytochrome complex assembly"/>
    <property type="evidence" value="ECO:0007669"/>
    <property type="project" value="UniProtKB-KW"/>
</dbReference>
<evidence type="ECO:0000256" key="4">
    <source>
        <dbReference type="ARBA" id="ARBA00023157"/>
    </source>
</evidence>
<evidence type="ECO:0000256" key="1">
    <source>
        <dbReference type="ARBA" id="ARBA00004196"/>
    </source>
</evidence>
<comment type="subcellular location">
    <subcellularLocation>
        <location evidence="1">Cell envelope</location>
    </subcellularLocation>
</comment>
<keyword evidence="3" id="KW-0735">Signal-anchor</keyword>
<dbReference type="SUPFAM" id="SSF52833">
    <property type="entry name" value="Thioredoxin-like"/>
    <property type="match status" value="1"/>
</dbReference>
<dbReference type="EMBL" id="DSXR01000075">
    <property type="protein sequence ID" value="HGS87442.1"/>
    <property type="molecule type" value="Genomic_DNA"/>
</dbReference>
<dbReference type="InterPro" id="IPR050553">
    <property type="entry name" value="Thioredoxin_ResA/DsbE_sf"/>
</dbReference>
<dbReference type="AlphaFoldDB" id="A0A7C4KZR9"/>
<keyword evidence="6" id="KW-0812">Transmembrane</keyword>
<comment type="caution">
    <text evidence="8">The sequence shown here is derived from an EMBL/GenBank/DDBJ whole genome shotgun (WGS) entry which is preliminary data.</text>
</comment>
<protein>
    <submittedName>
        <fullName evidence="8">TlpA family protein disulfide reductase</fullName>
    </submittedName>
</protein>
<evidence type="ECO:0000256" key="5">
    <source>
        <dbReference type="ARBA" id="ARBA00023284"/>
    </source>
</evidence>
<dbReference type="PROSITE" id="PS51352">
    <property type="entry name" value="THIOREDOXIN_2"/>
    <property type="match status" value="1"/>
</dbReference>
<name>A0A7C4KZR9_9CHLR</name>
<feature type="domain" description="Thioredoxin" evidence="7">
    <location>
        <begin position="48"/>
        <end position="188"/>
    </location>
</feature>
<dbReference type="GO" id="GO:0016491">
    <property type="term" value="F:oxidoreductase activity"/>
    <property type="evidence" value="ECO:0007669"/>
    <property type="project" value="InterPro"/>
</dbReference>
<reference evidence="8" key="1">
    <citation type="journal article" date="2020" name="mSystems">
        <title>Genome- and Community-Level Interaction Insights into Carbon Utilization and Element Cycling Functions of Hydrothermarchaeota in Hydrothermal Sediment.</title>
        <authorList>
            <person name="Zhou Z."/>
            <person name="Liu Y."/>
            <person name="Xu W."/>
            <person name="Pan J."/>
            <person name="Luo Z.H."/>
            <person name="Li M."/>
        </authorList>
    </citation>
    <scope>NUCLEOTIDE SEQUENCE [LARGE SCALE GENOMIC DNA]</scope>
    <source>
        <strain evidence="8">SpSt-556</strain>
    </source>
</reference>
<dbReference type="InterPro" id="IPR000866">
    <property type="entry name" value="AhpC/TSA"/>
</dbReference>